<gene>
    <name evidence="1" type="ORF">QCA50_005839</name>
</gene>
<accession>A0AAW0GHN7</accession>
<evidence type="ECO:0000313" key="1">
    <source>
        <dbReference type="EMBL" id="KAK7690740.1"/>
    </source>
</evidence>
<reference evidence="1 2" key="1">
    <citation type="submission" date="2022-09" db="EMBL/GenBank/DDBJ databases">
        <authorList>
            <person name="Palmer J.M."/>
        </authorList>
    </citation>
    <scope>NUCLEOTIDE SEQUENCE [LARGE SCALE GENOMIC DNA]</scope>
    <source>
        <strain evidence="1 2">DSM 7382</strain>
    </source>
</reference>
<dbReference type="Proteomes" id="UP001385951">
    <property type="component" value="Unassembled WGS sequence"/>
</dbReference>
<proteinExistence type="predicted"/>
<dbReference type="EMBL" id="JASBNA010000006">
    <property type="protein sequence ID" value="KAK7690740.1"/>
    <property type="molecule type" value="Genomic_DNA"/>
</dbReference>
<name>A0AAW0GHN7_9APHY</name>
<sequence>MLCLTPQSQAPFDLLAGVSRFWSSTDSTMESPIPSPSIEDALNALLTELRRSSTPELEVLVLLYRPSLVKRTKKNCFELEHILLVRSKRLQQRFYNSTFETA</sequence>
<organism evidence="1 2">
    <name type="scientific">Cerrena zonata</name>
    <dbReference type="NCBI Taxonomy" id="2478898"/>
    <lineage>
        <taxon>Eukaryota</taxon>
        <taxon>Fungi</taxon>
        <taxon>Dikarya</taxon>
        <taxon>Basidiomycota</taxon>
        <taxon>Agaricomycotina</taxon>
        <taxon>Agaricomycetes</taxon>
        <taxon>Polyporales</taxon>
        <taxon>Cerrenaceae</taxon>
        <taxon>Cerrena</taxon>
    </lineage>
</organism>
<dbReference type="AlphaFoldDB" id="A0AAW0GHN7"/>
<evidence type="ECO:0000313" key="2">
    <source>
        <dbReference type="Proteomes" id="UP001385951"/>
    </source>
</evidence>
<comment type="caution">
    <text evidence="1">The sequence shown here is derived from an EMBL/GenBank/DDBJ whole genome shotgun (WGS) entry which is preliminary data.</text>
</comment>
<protein>
    <submittedName>
        <fullName evidence="1">Uncharacterized protein</fullName>
    </submittedName>
</protein>
<keyword evidence="2" id="KW-1185">Reference proteome</keyword>